<name>L0KME2_MESAW</name>
<dbReference type="AlphaFoldDB" id="L0KME2"/>
<dbReference type="OrthoDB" id="9811083at2"/>
<evidence type="ECO:0008006" key="4">
    <source>
        <dbReference type="Google" id="ProtNLM"/>
    </source>
</evidence>
<keyword evidence="1" id="KW-0732">Signal</keyword>
<dbReference type="KEGG" id="mam:Mesau_04278"/>
<keyword evidence="3" id="KW-1185">Reference proteome</keyword>
<dbReference type="EMBL" id="CP003358">
    <property type="protein sequence ID" value="AGB46617.1"/>
    <property type="molecule type" value="Genomic_DNA"/>
</dbReference>
<protein>
    <recommendedName>
        <fullName evidence="4">Lipoprotein</fullName>
    </recommendedName>
</protein>
<evidence type="ECO:0000313" key="2">
    <source>
        <dbReference type="EMBL" id="AGB46617.1"/>
    </source>
</evidence>
<feature type="signal peptide" evidence="1">
    <location>
        <begin position="1"/>
        <end position="19"/>
    </location>
</feature>
<evidence type="ECO:0000313" key="3">
    <source>
        <dbReference type="Proteomes" id="UP000010998"/>
    </source>
</evidence>
<reference evidence="3" key="1">
    <citation type="submission" date="2012-02" db="EMBL/GenBank/DDBJ databases">
        <title>Complete sequence of Mesorhizobium australicum WSM2073.</title>
        <authorList>
            <person name="Lucas S."/>
            <person name="Han J."/>
            <person name="Lapidus A."/>
            <person name="Cheng J.-F."/>
            <person name="Goodwin L."/>
            <person name="Pitluck S."/>
            <person name="Peters L."/>
            <person name="Gu W."/>
            <person name="Detter J.C."/>
            <person name="Han C."/>
            <person name="Tapia R."/>
            <person name="Land M."/>
            <person name="Hauser L."/>
            <person name="Kyrpides N."/>
            <person name="Ivanova N."/>
            <person name="Pagani I."/>
            <person name="Reeve W.G."/>
            <person name="Howieson J.G."/>
            <person name="Tiwari R.P."/>
            <person name="O'Hara G.W."/>
            <person name="Atkins C.A."/>
            <person name="Ronson C.W."/>
            <person name="Nandasena K.G."/>
            <person name="Woyke T."/>
        </authorList>
    </citation>
    <scope>NUCLEOTIDE SEQUENCE [LARGE SCALE GENOMIC DNA]</scope>
    <source>
        <strain evidence="3">LMG 24608 / HAMBI 3006 / WSM2073</strain>
    </source>
</reference>
<sequence>MRKVVQLLLAVSLCGCVAAAPRPDTGDQRVNPIPISLALEEIITAGIRQRLPDSASARFGTMLAGERKLDGREEIVVCGTVNAKTSSGVGDKPFIAKVYPDAASHFELVAMGDETEAARLQIGGTCRAAGLPILDPKMHL</sequence>
<accession>L0KME2</accession>
<dbReference type="PROSITE" id="PS51257">
    <property type="entry name" value="PROKAR_LIPOPROTEIN"/>
    <property type="match status" value="1"/>
</dbReference>
<evidence type="ECO:0000256" key="1">
    <source>
        <dbReference type="SAM" id="SignalP"/>
    </source>
</evidence>
<dbReference type="HOGENOM" id="CLU_1872974_0_0_5"/>
<feature type="chain" id="PRO_5003944984" description="Lipoprotein" evidence="1">
    <location>
        <begin position="20"/>
        <end position="140"/>
    </location>
</feature>
<organism evidence="2 3">
    <name type="scientific">Mesorhizobium australicum (strain HAMBI 3006 / LMG 24608 / WSM2073)</name>
    <dbReference type="NCBI Taxonomy" id="754035"/>
    <lineage>
        <taxon>Bacteria</taxon>
        <taxon>Pseudomonadati</taxon>
        <taxon>Pseudomonadota</taxon>
        <taxon>Alphaproteobacteria</taxon>
        <taxon>Hyphomicrobiales</taxon>
        <taxon>Phyllobacteriaceae</taxon>
        <taxon>Mesorhizobium</taxon>
    </lineage>
</organism>
<gene>
    <name evidence="2" type="ordered locus">Mesau_04278</name>
</gene>
<dbReference type="Proteomes" id="UP000010998">
    <property type="component" value="Chromosome"/>
</dbReference>
<proteinExistence type="predicted"/>